<dbReference type="OrthoDB" id="6770063at2759"/>
<proteinExistence type="predicted"/>
<accession>N1PKQ8</accession>
<name>N1PKQ8_DOTSN</name>
<keyword evidence="3" id="KW-1185">Reference proteome</keyword>
<dbReference type="EMBL" id="KB446541">
    <property type="protein sequence ID" value="EME42679.1"/>
    <property type="molecule type" value="Genomic_DNA"/>
</dbReference>
<dbReference type="HOGENOM" id="CLU_2073095_0_0_1"/>
<protein>
    <submittedName>
        <fullName evidence="2">Uncharacterized protein</fullName>
    </submittedName>
</protein>
<evidence type="ECO:0000313" key="3">
    <source>
        <dbReference type="Proteomes" id="UP000016933"/>
    </source>
</evidence>
<dbReference type="OMA" id="NSQSWAD"/>
<gene>
    <name evidence="2" type="ORF">DOTSEDRAFT_26239</name>
</gene>
<feature type="transmembrane region" description="Helical" evidence="1">
    <location>
        <begin position="33"/>
        <end position="57"/>
    </location>
</feature>
<dbReference type="Proteomes" id="UP000016933">
    <property type="component" value="Unassembled WGS sequence"/>
</dbReference>
<keyword evidence="1" id="KW-0812">Transmembrane</keyword>
<keyword evidence="1" id="KW-1133">Transmembrane helix</keyword>
<reference evidence="3" key="1">
    <citation type="journal article" date="2012" name="PLoS Genet.">
        <title>The genomes of the fungal plant pathogens Cladosporium fulvum and Dothistroma septosporum reveal adaptation to different hosts and lifestyles but also signatures of common ancestry.</title>
        <authorList>
            <person name="de Wit P.J.G.M."/>
            <person name="van der Burgt A."/>
            <person name="Oekmen B."/>
            <person name="Stergiopoulos I."/>
            <person name="Abd-Elsalam K.A."/>
            <person name="Aerts A.L."/>
            <person name="Bahkali A.H."/>
            <person name="Beenen H.G."/>
            <person name="Chettri P."/>
            <person name="Cox M.P."/>
            <person name="Datema E."/>
            <person name="de Vries R.P."/>
            <person name="Dhillon B."/>
            <person name="Ganley A.R."/>
            <person name="Griffiths S.A."/>
            <person name="Guo Y."/>
            <person name="Hamelin R.C."/>
            <person name="Henrissat B."/>
            <person name="Kabir M.S."/>
            <person name="Jashni M.K."/>
            <person name="Kema G."/>
            <person name="Klaubauf S."/>
            <person name="Lapidus A."/>
            <person name="Levasseur A."/>
            <person name="Lindquist E."/>
            <person name="Mehrabi R."/>
            <person name="Ohm R.A."/>
            <person name="Owen T.J."/>
            <person name="Salamov A."/>
            <person name="Schwelm A."/>
            <person name="Schijlen E."/>
            <person name="Sun H."/>
            <person name="van den Burg H.A."/>
            <person name="van Ham R.C.H.J."/>
            <person name="Zhang S."/>
            <person name="Goodwin S.B."/>
            <person name="Grigoriev I.V."/>
            <person name="Collemare J."/>
            <person name="Bradshaw R.E."/>
        </authorList>
    </citation>
    <scope>NUCLEOTIDE SEQUENCE [LARGE SCALE GENOMIC DNA]</scope>
    <source>
        <strain evidence="3">NZE10 / CBS 128990</strain>
    </source>
</reference>
<sequence length="118" mass="12694">MSTTDASQSATTSAASANFNLGGGGITITTAEAVGLGVAVTFAIIVIIIALVILGYYCSCCGKRKNRLSTIRYEDDQETQTYPQWNSQSWADWNSLPQTHQPSQAQKILGKFGQSRSE</sequence>
<dbReference type="AlphaFoldDB" id="N1PKQ8"/>
<evidence type="ECO:0000256" key="1">
    <source>
        <dbReference type="SAM" id="Phobius"/>
    </source>
</evidence>
<evidence type="ECO:0000313" key="2">
    <source>
        <dbReference type="EMBL" id="EME42679.1"/>
    </source>
</evidence>
<keyword evidence="1" id="KW-0472">Membrane</keyword>
<organism evidence="2 3">
    <name type="scientific">Dothistroma septosporum (strain NZE10 / CBS 128990)</name>
    <name type="common">Red band needle blight fungus</name>
    <name type="synonym">Mycosphaerella pini</name>
    <dbReference type="NCBI Taxonomy" id="675120"/>
    <lineage>
        <taxon>Eukaryota</taxon>
        <taxon>Fungi</taxon>
        <taxon>Dikarya</taxon>
        <taxon>Ascomycota</taxon>
        <taxon>Pezizomycotina</taxon>
        <taxon>Dothideomycetes</taxon>
        <taxon>Dothideomycetidae</taxon>
        <taxon>Mycosphaerellales</taxon>
        <taxon>Mycosphaerellaceae</taxon>
        <taxon>Dothistroma</taxon>
    </lineage>
</organism>
<reference evidence="2 3" key="2">
    <citation type="journal article" date="2012" name="PLoS Pathog.">
        <title>Diverse lifestyles and strategies of plant pathogenesis encoded in the genomes of eighteen Dothideomycetes fungi.</title>
        <authorList>
            <person name="Ohm R.A."/>
            <person name="Feau N."/>
            <person name="Henrissat B."/>
            <person name="Schoch C.L."/>
            <person name="Horwitz B.A."/>
            <person name="Barry K.W."/>
            <person name="Condon B.J."/>
            <person name="Copeland A.C."/>
            <person name="Dhillon B."/>
            <person name="Glaser F."/>
            <person name="Hesse C.N."/>
            <person name="Kosti I."/>
            <person name="LaButti K."/>
            <person name="Lindquist E.A."/>
            <person name="Lucas S."/>
            <person name="Salamov A.A."/>
            <person name="Bradshaw R.E."/>
            <person name="Ciuffetti L."/>
            <person name="Hamelin R.C."/>
            <person name="Kema G.H.J."/>
            <person name="Lawrence C."/>
            <person name="Scott J.A."/>
            <person name="Spatafora J.W."/>
            <person name="Turgeon B.G."/>
            <person name="de Wit P.J.G.M."/>
            <person name="Zhong S."/>
            <person name="Goodwin S.B."/>
            <person name="Grigoriev I.V."/>
        </authorList>
    </citation>
    <scope>NUCLEOTIDE SEQUENCE [LARGE SCALE GENOMIC DNA]</scope>
    <source>
        <strain evidence="3">NZE10 / CBS 128990</strain>
    </source>
</reference>